<dbReference type="Proteomes" id="UP000006061">
    <property type="component" value="Chromosome"/>
</dbReference>
<dbReference type="InterPro" id="IPR048350">
    <property type="entry name" value="S-Me-THD-like_C"/>
</dbReference>
<protein>
    <recommendedName>
        <fullName evidence="5">DUF917 domain-containing protein</fullName>
    </recommendedName>
</protein>
<dbReference type="PATRIC" id="fig|891968.3.peg.1919"/>
<organism evidence="3 4">
    <name type="scientific">Acetomicrobium mobile (strain ATCC BAA-54 / DSM 13181 / JCM 12221 / NGA)</name>
    <name type="common">Anaerobaculum mobile</name>
    <dbReference type="NCBI Taxonomy" id="891968"/>
    <lineage>
        <taxon>Bacteria</taxon>
        <taxon>Thermotogati</taxon>
        <taxon>Synergistota</taxon>
        <taxon>Synergistia</taxon>
        <taxon>Synergistales</taxon>
        <taxon>Acetomicrobiaceae</taxon>
        <taxon>Acetomicrobium</taxon>
    </lineage>
</organism>
<sequence length="379" mass="41353">MLVDVYGILKEWGVTTYKVINEDDLREITLGASILATGGGGDPEIGFLWALNVLKEQKDIVIIDPLDFPDDALAVIAGCLGAPIVLTEKPPNGKEVLWGIDGLRKYLKKEVKAIIPPEAGGVNTPVPMAVAGVVGVPVIDADGMGRAFPELQMTSFYTHGVSPSPTAAANEKGAITIVDTENALMAERITRNAAMAYGGISWIAGYPMTGKELKKAAIFNSISKSWELGKVVYRCRKFHDDPIESVVQIIGGFRVFKGKIIDISREFGAEKTKGFSMGKLTLEGLDDYSGSRAFVDFQNEWLRLEIDGRVMCLPPDLILILDSETGEPIRTDIVKYGYRGSIVVVPADEKMRTEMGIKAFGPEYFGYNEPYVPVEKLIK</sequence>
<dbReference type="InterPro" id="IPR027479">
    <property type="entry name" value="S-Me-THD_N_sf"/>
</dbReference>
<dbReference type="EMBL" id="CP003198">
    <property type="protein sequence ID" value="AFM22519.1"/>
    <property type="molecule type" value="Genomic_DNA"/>
</dbReference>
<dbReference type="STRING" id="891968.Anamo_1933"/>
<evidence type="ECO:0000313" key="4">
    <source>
        <dbReference type="Proteomes" id="UP000006061"/>
    </source>
</evidence>
<feature type="domain" description="S-Me-THD N-terminal" evidence="1">
    <location>
        <begin position="23"/>
        <end position="179"/>
    </location>
</feature>
<name>I4BZ12_ACEMN</name>
<reference evidence="4" key="1">
    <citation type="journal article" date="2013" name="Stand. Genomic Sci.">
        <title>Complete genome sequence of the moderate thermophile Anaerobaculum mobile type strain (NGA(T)).</title>
        <authorList>
            <person name="Mavromatis K."/>
            <person name="Stackebrandt E."/>
            <person name="Held B."/>
            <person name="Lapidus A."/>
            <person name="Nolan M."/>
            <person name="Lucas S."/>
            <person name="Hammon N."/>
            <person name="Deshpande S."/>
            <person name="Cheng J.F."/>
            <person name="Tapia R."/>
            <person name="Goodwin L.A."/>
            <person name="Pitluck S."/>
            <person name="Liolios K."/>
            <person name="Pagani I."/>
            <person name="Ivanova N."/>
            <person name="Mikhailova N."/>
            <person name="Huntemann M."/>
            <person name="Pati A."/>
            <person name="Chen A."/>
            <person name="Palaniappan K."/>
            <person name="Land M."/>
            <person name="Rohde M."/>
            <person name="Spring S."/>
            <person name="Goker M."/>
            <person name="Woyke T."/>
            <person name="Detter J.C."/>
            <person name="Bristow J."/>
            <person name="Eisen J.A."/>
            <person name="Markowitz V."/>
            <person name="Hugenholtz P."/>
            <person name="Klenk H.P."/>
            <person name="Kyrpides N.C."/>
        </authorList>
    </citation>
    <scope>NUCLEOTIDE SEQUENCE</scope>
    <source>
        <strain evidence="4">ATCC BAA-54 / DSM 13181 / NGA</strain>
    </source>
</reference>
<evidence type="ECO:0008006" key="5">
    <source>
        <dbReference type="Google" id="ProtNLM"/>
    </source>
</evidence>
<evidence type="ECO:0000259" key="1">
    <source>
        <dbReference type="Pfam" id="PF06032"/>
    </source>
</evidence>
<evidence type="ECO:0000313" key="3">
    <source>
        <dbReference type="EMBL" id="AFM22519.1"/>
    </source>
</evidence>
<dbReference type="Pfam" id="PF06032">
    <property type="entry name" value="S-Me-THD_N"/>
    <property type="match status" value="1"/>
</dbReference>
<dbReference type="eggNOG" id="COG3535">
    <property type="taxonomic scope" value="Bacteria"/>
</dbReference>
<dbReference type="KEGG" id="amo:Anamo_1933"/>
<dbReference type="HOGENOM" id="CLU_038930_0_1_0"/>
<dbReference type="Pfam" id="PF20906">
    <property type="entry name" value="S-Me-THD_C"/>
    <property type="match status" value="1"/>
</dbReference>
<dbReference type="SUPFAM" id="SSF160991">
    <property type="entry name" value="CV3147-like"/>
    <property type="match status" value="1"/>
</dbReference>
<proteinExistence type="predicted"/>
<dbReference type="Gene3D" id="3.40.1610.10">
    <property type="entry name" value="CV3147-like domain"/>
    <property type="match status" value="1"/>
</dbReference>
<feature type="domain" description="S-Me-THD-like C-terminal" evidence="2">
    <location>
        <begin position="184"/>
        <end position="374"/>
    </location>
</feature>
<gene>
    <name evidence="3" type="ordered locus">Anamo_1933</name>
</gene>
<dbReference type="InterPro" id="IPR024071">
    <property type="entry name" value="S-Me-THD_C_sf"/>
</dbReference>
<keyword evidence="4" id="KW-1185">Reference proteome</keyword>
<dbReference type="InterPro" id="IPR010318">
    <property type="entry name" value="S-Me-THD_N"/>
</dbReference>
<dbReference type="AlphaFoldDB" id="I4BZ12"/>
<dbReference type="Gene3D" id="2.40.390.10">
    <property type="entry name" value="CV3147-like"/>
    <property type="match status" value="1"/>
</dbReference>
<accession>I4BZ12</accession>
<evidence type="ECO:0000259" key="2">
    <source>
        <dbReference type="Pfam" id="PF20906"/>
    </source>
</evidence>